<evidence type="ECO:0000313" key="1">
    <source>
        <dbReference type="EMBL" id="HIS48245.1"/>
    </source>
</evidence>
<accession>A0A9D1F6A1</accession>
<proteinExistence type="predicted"/>
<dbReference type="Pfam" id="PF08713">
    <property type="entry name" value="DNA_alkylation"/>
    <property type="match status" value="1"/>
</dbReference>
<dbReference type="PANTHER" id="PTHR34070:SF1">
    <property type="entry name" value="DNA ALKYLATION REPAIR PROTEIN"/>
    <property type="match status" value="1"/>
</dbReference>
<dbReference type="EMBL" id="DVIT01000048">
    <property type="protein sequence ID" value="HIS48245.1"/>
    <property type="molecule type" value="Genomic_DNA"/>
</dbReference>
<reference evidence="1" key="2">
    <citation type="journal article" date="2021" name="PeerJ">
        <title>Extensive microbial diversity within the chicken gut microbiome revealed by metagenomics and culture.</title>
        <authorList>
            <person name="Gilroy R."/>
            <person name="Ravi A."/>
            <person name="Getino M."/>
            <person name="Pursley I."/>
            <person name="Horton D.L."/>
            <person name="Alikhan N.F."/>
            <person name="Baker D."/>
            <person name="Gharbi K."/>
            <person name="Hall N."/>
            <person name="Watson M."/>
            <person name="Adriaenssens E.M."/>
            <person name="Foster-Nyarko E."/>
            <person name="Jarju S."/>
            <person name="Secka A."/>
            <person name="Antonio M."/>
            <person name="Oren A."/>
            <person name="Chaudhuri R.R."/>
            <person name="La Ragione R."/>
            <person name="Hildebrand F."/>
            <person name="Pallen M.J."/>
        </authorList>
    </citation>
    <scope>NUCLEOTIDE SEQUENCE</scope>
    <source>
        <strain evidence="1">CHK178-757</strain>
    </source>
</reference>
<comment type="caution">
    <text evidence="1">The sequence shown here is derived from an EMBL/GenBank/DDBJ whole genome shotgun (WGS) entry which is preliminary data.</text>
</comment>
<dbReference type="Gene3D" id="1.25.10.90">
    <property type="match status" value="1"/>
</dbReference>
<organism evidence="1 2">
    <name type="scientific">Candidatus Scybalocola faecigallinarum</name>
    <dbReference type="NCBI Taxonomy" id="2840941"/>
    <lineage>
        <taxon>Bacteria</taxon>
        <taxon>Bacillati</taxon>
        <taxon>Bacillota</taxon>
        <taxon>Clostridia</taxon>
        <taxon>Lachnospirales</taxon>
        <taxon>Lachnospiraceae</taxon>
        <taxon>Lachnospiraceae incertae sedis</taxon>
        <taxon>Candidatus Scybalocola (ex Gilroy et al. 2021)</taxon>
    </lineage>
</organism>
<dbReference type="CDD" id="cd06561">
    <property type="entry name" value="AlkD_like"/>
    <property type="match status" value="1"/>
</dbReference>
<protein>
    <submittedName>
        <fullName evidence="1">DNA alkylation repair protein</fullName>
    </submittedName>
</protein>
<sequence length="245" mass="28858">MTVNKDSEITDITSWVRQELEANTDLKYREFHKSLVPGLENLLGVRVPKLRQIAKTAARVNYEQFAAQANTEVYEELMIRGMMIGYANMDDHKRMQELNAFVPLINNWGICDCCCTTYKFIAKDRKKWFEFLIPYIHSDQEYVIRFAVVCMIEFFLNDEFIDRALELLSPIRHEGYYVKMAVAWAVSIAYIKYPEKTEVLLTKNLLDDFTHNKAIQKVRESYRVSKEVKDRLKEMKRPTARCSRA</sequence>
<dbReference type="AlphaFoldDB" id="A0A9D1F6A1"/>
<dbReference type="SUPFAM" id="SSF48371">
    <property type="entry name" value="ARM repeat"/>
    <property type="match status" value="1"/>
</dbReference>
<evidence type="ECO:0000313" key="2">
    <source>
        <dbReference type="Proteomes" id="UP000823927"/>
    </source>
</evidence>
<dbReference type="InterPro" id="IPR016024">
    <property type="entry name" value="ARM-type_fold"/>
</dbReference>
<gene>
    <name evidence="1" type="ORF">IAB46_11960</name>
</gene>
<dbReference type="PANTHER" id="PTHR34070">
    <property type="entry name" value="ARMADILLO-TYPE FOLD"/>
    <property type="match status" value="1"/>
</dbReference>
<dbReference type="Proteomes" id="UP000823927">
    <property type="component" value="Unassembled WGS sequence"/>
</dbReference>
<dbReference type="InterPro" id="IPR014825">
    <property type="entry name" value="DNA_alkylation"/>
</dbReference>
<reference evidence="1" key="1">
    <citation type="submission" date="2020-10" db="EMBL/GenBank/DDBJ databases">
        <authorList>
            <person name="Gilroy R."/>
        </authorList>
    </citation>
    <scope>NUCLEOTIDE SEQUENCE</scope>
    <source>
        <strain evidence="1">CHK178-757</strain>
    </source>
</reference>
<name>A0A9D1F6A1_9FIRM</name>